<dbReference type="GO" id="GO:0016757">
    <property type="term" value="F:glycosyltransferase activity"/>
    <property type="evidence" value="ECO:0007669"/>
    <property type="project" value="UniProtKB-KW"/>
</dbReference>
<evidence type="ECO:0000313" key="4">
    <source>
        <dbReference type="EMBL" id="GIG79633.1"/>
    </source>
</evidence>
<evidence type="ECO:0000256" key="2">
    <source>
        <dbReference type="ARBA" id="ARBA00022679"/>
    </source>
</evidence>
<sequence>MPEYQKVVCRARRFRFLIWHISGNRKGIFMAAGVKARINCVAFLIGELNLGGAQQQLSLLARELRRSGVAVHVLLLSRGGPHESTLRDAGVHVHHLGFTRKPSPPVALVRNLRAFARMVSLLRRLKPEVLHALLYESYVIGPPAARLARVPVVVAGRRNQSSLLKQRPRWVHALERVATGITDHVVANAAALAEDARTVERVPVRKLSVIRNGLSDSAFQAVLPENIDTTLPVVLCLSRLGPAKGHRFLLEAASLLSRQGLPVTLVLVGDGPERDDLESRARALAVDVRFLGDRRDVAGFLARADMVVLPSESEGLNNSVMEAMAAGRPVIATSVGGTPELLEDRGILVPPADPAALAEGITLLVENPELAAALGVAARAWARKNLCLDVMVDDHIKLYQRLLENRCAG</sequence>
<keyword evidence="1" id="KW-0328">Glycosyltransferase</keyword>
<dbReference type="AlphaFoldDB" id="A0A8J3M051"/>
<feature type="domain" description="Glycosyltransferase subfamily 4-like N-terminal" evidence="3">
    <location>
        <begin position="51"/>
        <end position="214"/>
    </location>
</feature>
<evidence type="ECO:0000313" key="5">
    <source>
        <dbReference type="Proteomes" id="UP000630097"/>
    </source>
</evidence>
<dbReference type="Proteomes" id="UP000630097">
    <property type="component" value="Unassembled WGS sequence"/>
</dbReference>
<comment type="caution">
    <text evidence="4">The sequence shown here is derived from an EMBL/GenBank/DDBJ whole genome shotgun (WGS) entry which is preliminary data.</text>
</comment>
<dbReference type="Gene3D" id="3.40.50.2000">
    <property type="entry name" value="Glycogen Phosphorylase B"/>
    <property type="match status" value="2"/>
</dbReference>
<evidence type="ECO:0000259" key="3">
    <source>
        <dbReference type="Pfam" id="PF13439"/>
    </source>
</evidence>
<accession>A0A8J3M051</accession>
<proteinExistence type="predicted"/>
<gene>
    <name evidence="4" type="ORF">Pka01_27600</name>
</gene>
<organism evidence="4 5">
    <name type="scientific">Planotetraspora kaengkrachanensis</name>
    <dbReference type="NCBI Taxonomy" id="575193"/>
    <lineage>
        <taxon>Bacteria</taxon>
        <taxon>Bacillati</taxon>
        <taxon>Actinomycetota</taxon>
        <taxon>Actinomycetes</taxon>
        <taxon>Streptosporangiales</taxon>
        <taxon>Streptosporangiaceae</taxon>
        <taxon>Planotetraspora</taxon>
    </lineage>
</organism>
<evidence type="ECO:0000256" key="1">
    <source>
        <dbReference type="ARBA" id="ARBA00022676"/>
    </source>
</evidence>
<name>A0A8J3M051_9ACTN</name>
<dbReference type="InterPro" id="IPR028098">
    <property type="entry name" value="Glyco_trans_4-like_N"/>
</dbReference>
<dbReference type="PANTHER" id="PTHR12526">
    <property type="entry name" value="GLYCOSYLTRANSFERASE"/>
    <property type="match status" value="1"/>
</dbReference>
<dbReference type="SUPFAM" id="SSF53756">
    <property type="entry name" value="UDP-Glycosyltransferase/glycogen phosphorylase"/>
    <property type="match status" value="1"/>
</dbReference>
<keyword evidence="2 4" id="KW-0808">Transferase</keyword>
<reference evidence="4 5" key="1">
    <citation type="submission" date="2021-01" db="EMBL/GenBank/DDBJ databases">
        <title>Whole genome shotgun sequence of Planotetraspora kaengkrachanensis NBRC 104272.</title>
        <authorList>
            <person name="Komaki H."/>
            <person name="Tamura T."/>
        </authorList>
    </citation>
    <scope>NUCLEOTIDE SEQUENCE [LARGE SCALE GENOMIC DNA]</scope>
    <source>
        <strain evidence="4 5">NBRC 104272</strain>
    </source>
</reference>
<protein>
    <submittedName>
        <fullName evidence="4">Glycosyl transferase family 1</fullName>
    </submittedName>
</protein>
<dbReference type="Pfam" id="PF13439">
    <property type="entry name" value="Glyco_transf_4"/>
    <property type="match status" value="1"/>
</dbReference>
<dbReference type="EMBL" id="BONV01000010">
    <property type="protein sequence ID" value="GIG79633.1"/>
    <property type="molecule type" value="Genomic_DNA"/>
</dbReference>
<dbReference type="Pfam" id="PF13692">
    <property type="entry name" value="Glyco_trans_1_4"/>
    <property type="match status" value="1"/>
</dbReference>
<keyword evidence="5" id="KW-1185">Reference proteome</keyword>